<comment type="caution">
    <text evidence="1">The sequence shown here is derived from an EMBL/GenBank/DDBJ whole genome shotgun (WGS) entry which is preliminary data.</text>
</comment>
<name>A0A3C1KMK2_9GAMM</name>
<evidence type="ECO:0000313" key="1">
    <source>
        <dbReference type="EMBL" id="HAN27688.1"/>
    </source>
</evidence>
<organism evidence="1 2">
    <name type="scientific">Haliea salexigens</name>
    <dbReference type="NCBI Taxonomy" id="287487"/>
    <lineage>
        <taxon>Bacteria</taxon>
        <taxon>Pseudomonadati</taxon>
        <taxon>Pseudomonadota</taxon>
        <taxon>Gammaproteobacteria</taxon>
        <taxon>Cellvibrionales</taxon>
        <taxon>Halieaceae</taxon>
        <taxon>Haliea</taxon>
    </lineage>
</organism>
<reference evidence="1 2" key="1">
    <citation type="journal article" date="2018" name="Nat. Biotechnol.">
        <title>A standardized bacterial taxonomy based on genome phylogeny substantially revises the tree of life.</title>
        <authorList>
            <person name="Parks D.H."/>
            <person name="Chuvochina M."/>
            <person name="Waite D.W."/>
            <person name="Rinke C."/>
            <person name="Skarshewski A."/>
            <person name="Chaumeil P.A."/>
            <person name="Hugenholtz P."/>
        </authorList>
    </citation>
    <scope>NUCLEOTIDE SEQUENCE [LARGE SCALE GENOMIC DNA]</scope>
    <source>
        <strain evidence="1">UBA9158</strain>
    </source>
</reference>
<sequence length="225" mass="25557">MKRKRISDREIVEQQMYWNEEIRIGTYPVQDAIRNQCVLLVEWTRRQRITQGGISPAWEKREKDARQIVRVLNQGRRAASKGDPVAATHCAVTAGGMYFGLHPDDVLADLRQKLEQLVAKELERDKASQKGGKGKLGKEGKLKRTLRALYDTMDPCDLRHLMPELEADARGSECALTGLREQGRVFIKPLEVTADGMDYDELGGKSNKRVSAKRLNDILSELRKE</sequence>
<proteinExistence type="predicted"/>
<accession>A0A3C1KMK2</accession>
<gene>
    <name evidence="1" type="ORF">DCP75_08205</name>
</gene>
<protein>
    <submittedName>
        <fullName evidence="1">Uncharacterized protein</fullName>
    </submittedName>
</protein>
<dbReference type="Proteomes" id="UP000259273">
    <property type="component" value="Unassembled WGS sequence"/>
</dbReference>
<dbReference type="EMBL" id="DMND01000111">
    <property type="protein sequence ID" value="HAN27688.1"/>
    <property type="molecule type" value="Genomic_DNA"/>
</dbReference>
<evidence type="ECO:0000313" key="2">
    <source>
        <dbReference type="Proteomes" id="UP000259273"/>
    </source>
</evidence>
<dbReference type="AlphaFoldDB" id="A0A3C1KMK2"/>